<proteinExistence type="predicted"/>
<dbReference type="PANTHER" id="PTHR11731:SF193">
    <property type="entry name" value="DIPEPTIDYL PEPTIDASE 9"/>
    <property type="match status" value="1"/>
</dbReference>
<protein>
    <recommendedName>
        <fullName evidence="1">Peptidase S9 prolyl oligopeptidase catalytic domain-containing protein</fullName>
    </recommendedName>
</protein>
<evidence type="ECO:0000313" key="2">
    <source>
        <dbReference type="EMBL" id="KKL93546.1"/>
    </source>
</evidence>
<reference evidence="2" key="1">
    <citation type="journal article" date="2015" name="Nature">
        <title>Complex archaea that bridge the gap between prokaryotes and eukaryotes.</title>
        <authorList>
            <person name="Spang A."/>
            <person name="Saw J.H."/>
            <person name="Jorgensen S.L."/>
            <person name="Zaremba-Niedzwiedzka K."/>
            <person name="Martijn J."/>
            <person name="Lind A.E."/>
            <person name="van Eijk R."/>
            <person name="Schleper C."/>
            <person name="Guy L."/>
            <person name="Ettema T.J."/>
        </authorList>
    </citation>
    <scope>NUCLEOTIDE SEQUENCE</scope>
</reference>
<dbReference type="SUPFAM" id="SSF53474">
    <property type="entry name" value="alpha/beta-Hydrolases"/>
    <property type="match status" value="1"/>
</dbReference>
<dbReference type="PANTHER" id="PTHR11731">
    <property type="entry name" value="PROTEASE FAMILY S9B,C DIPEPTIDYL-PEPTIDASE IV-RELATED"/>
    <property type="match status" value="1"/>
</dbReference>
<sequence>GLRHVVITSVTRDDLLDGAQWAIEGLAWVRKDRVGIIGGSYGGYMVHCAITRYPDAFRCAVAGCGDTDIYESYQHGDRPGRLDLWQQMGDPEANRELYRKASPLFQVEDIQTPLLVTHGTADTSVVPLMTKLLAEAMRGQKKFHEVKWYEGQGHSRGTPENAQDSLERTLRFLDLHLKGEGQDIPAMYAPDKA</sequence>
<organism evidence="2">
    <name type="scientific">marine sediment metagenome</name>
    <dbReference type="NCBI Taxonomy" id="412755"/>
    <lineage>
        <taxon>unclassified sequences</taxon>
        <taxon>metagenomes</taxon>
        <taxon>ecological metagenomes</taxon>
    </lineage>
</organism>
<gene>
    <name evidence="2" type="ORF">LCGC14_1873590</name>
</gene>
<evidence type="ECO:0000259" key="1">
    <source>
        <dbReference type="Pfam" id="PF00326"/>
    </source>
</evidence>
<comment type="caution">
    <text evidence="2">The sequence shown here is derived from an EMBL/GenBank/DDBJ whole genome shotgun (WGS) entry which is preliminary data.</text>
</comment>
<accession>A0A0F9GSC0</accession>
<dbReference type="GO" id="GO:0008239">
    <property type="term" value="F:dipeptidyl-peptidase activity"/>
    <property type="evidence" value="ECO:0007669"/>
    <property type="project" value="TreeGrafter"/>
</dbReference>
<name>A0A0F9GSC0_9ZZZZ</name>
<feature type="non-terminal residue" evidence="2">
    <location>
        <position position="1"/>
    </location>
</feature>
<dbReference type="GO" id="GO:0008236">
    <property type="term" value="F:serine-type peptidase activity"/>
    <property type="evidence" value="ECO:0007669"/>
    <property type="project" value="InterPro"/>
</dbReference>
<dbReference type="Gene3D" id="3.40.50.1820">
    <property type="entry name" value="alpha/beta hydrolase"/>
    <property type="match status" value="1"/>
</dbReference>
<dbReference type="InterPro" id="IPR029058">
    <property type="entry name" value="AB_hydrolase_fold"/>
</dbReference>
<dbReference type="AlphaFoldDB" id="A0A0F9GSC0"/>
<dbReference type="EMBL" id="LAZR01019156">
    <property type="protein sequence ID" value="KKL93546.1"/>
    <property type="molecule type" value="Genomic_DNA"/>
</dbReference>
<dbReference type="Pfam" id="PF00326">
    <property type="entry name" value="Peptidase_S9"/>
    <property type="match status" value="1"/>
</dbReference>
<dbReference type="InterPro" id="IPR050278">
    <property type="entry name" value="Serine_Prot_S9B/DPPIV"/>
</dbReference>
<dbReference type="GO" id="GO:0006508">
    <property type="term" value="P:proteolysis"/>
    <property type="evidence" value="ECO:0007669"/>
    <property type="project" value="InterPro"/>
</dbReference>
<feature type="domain" description="Peptidase S9 prolyl oligopeptidase catalytic" evidence="1">
    <location>
        <begin position="11"/>
        <end position="179"/>
    </location>
</feature>
<dbReference type="InterPro" id="IPR001375">
    <property type="entry name" value="Peptidase_S9_cat"/>
</dbReference>